<feature type="domain" description="LssY-like C-terminal" evidence="2">
    <location>
        <begin position="71"/>
        <end position="261"/>
    </location>
</feature>
<dbReference type="RefSeq" id="WP_300590754.1">
    <property type="nucleotide sequence ID" value="NZ_BAAAUO010000001.1"/>
</dbReference>
<evidence type="ECO:0000313" key="4">
    <source>
        <dbReference type="Proteomes" id="UP001351900"/>
    </source>
</evidence>
<sequence length="473" mass="52879">MSGERRRSYSIGVALDWFFFVFAGISALWLAYLSLTESFRVGWWGLLVAIAFWVLLAYLVLPRIHRILTTIYVPGYFIGRTRTSDGLLGDPVNLAFMGEEAALHEAMERAGWTLADPVTLRSSLRIVTSTLTRRSYHRAPVSPLFLFSRMQDFAYQQEVDGNPAQRHHVRFWRCPDDWPLPGGRRVEWLAAGTFDSSVGLSLFTLQVTHRIDADTDVERDHIVSSLLDADPTIRVTVIEDFSTSYHARNGGGDSIRTDGDLPILDLRPASAEQTAAGEAPHDEEVASLPASDVREVATTQTRQDLPRKRAAFEPPTTLFAPLHRDPTMRRPATITTGTLLLLLRVLAGVLLIAGLWLEWPDVMDSADLAVGGDILTAEEEQFALWIVIALMGLSLAVQLSVVLSLWWGRNWARLIVMVFAVVSISTAFTTWFLREEEITLRTSLLAVGLDVLILLALSSRSAAAYSRRRERRH</sequence>
<feature type="transmembrane region" description="Helical" evidence="1">
    <location>
        <begin position="338"/>
        <end position="357"/>
    </location>
</feature>
<accession>A0ABU7V7V0</accession>
<gene>
    <name evidence="3" type="ORF">V2V91_11495</name>
</gene>
<dbReference type="EMBL" id="JAZHOV010000006">
    <property type="protein sequence ID" value="MEF2255750.1"/>
    <property type="molecule type" value="Genomic_DNA"/>
</dbReference>
<dbReference type="Pfam" id="PF14067">
    <property type="entry name" value="LssY_C"/>
    <property type="match status" value="1"/>
</dbReference>
<protein>
    <submittedName>
        <fullName evidence="3">LssY C-terminal domain-containing protein</fullName>
    </submittedName>
</protein>
<name>A0ABU7V7V0_9MICO</name>
<feature type="transmembrane region" description="Helical" evidence="1">
    <location>
        <begin position="12"/>
        <end position="35"/>
    </location>
</feature>
<feature type="transmembrane region" description="Helical" evidence="1">
    <location>
        <begin position="414"/>
        <end position="433"/>
    </location>
</feature>
<proteinExistence type="predicted"/>
<keyword evidence="1" id="KW-0472">Membrane</keyword>
<evidence type="ECO:0000256" key="1">
    <source>
        <dbReference type="SAM" id="Phobius"/>
    </source>
</evidence>
<reference evidence="3 4" key="1">
    <citation type="submission" date="2024-01" db="EMBL/GenBank/DDBJ databases">
        <title>the genome sequence of strain Microbacterium schleiferi NBRC 15075.</title>
        <authorList>
            <person name="Ding Y."/>
            <person name="Zhang G."/>
        </authorList>
    </citation>
    <scope>NUCLEOTIDE SEQUENCE [LARGE SCALE GENOMIC DNA]</scope>
    <source>
        <strain evidence="3 4">NBRC 15075</strain>
    </source>
</reference>
<evidence type="ECO:0000259" key="2">
    <source>
        <dbReference type="Pfam" id="PF14067"/>
    </source>
</evidence>
<feature type="transmembrane region" description="Helical" evidence="1">
    <location>
        <begin position="445"/>
        <end position="465"/>
    </location>
</feature>
<feature type="transmembrane region" description="Helical" evidence="1">
    <location>
        <begin position="382"/>
        <end position="407"/>
    </location>
</feature>
<organism evidence="3 4">
    <name type="scientific">Microbacterium schleiferi</name>
    <dbReference type="NCBI Taxonomy" id="69362"/>
    <lineage>
        <taxon>Bacteria</taxon>
        <taxon>Bacillati</taxon>
        <taxon>Actinomycetota</taxon>
        <taxon>Actinomycetes</taxon>
        <taxon>Micrococcales</taxon>
        <taxon>Microbacteriaceae</taxon>
        <taxon>Microbacterium</taxon>
    </lineage>
</organism>
<dbReference type="InterPro" id="IPR025902">
    <property type="entry name" value="LssY-like-C_dom"/>
</dbReference>
<dbReference type="Proteomes" id="UP001351900">
    <property type="component" value="Unassembled WGS sequence"/>
</dbReference>
<feature type="transmembrane region" description="Helical" evidence="1">
    <location>
        <begin position="41"/>
        <end position="61"/>
    </location>
</feature>
<comment type="caution">
    <text evidence="3">The sequence shown here is derived from an EMBL/GenBank/DDBJ whole genome shotgun (WGS) entry which is preliminary data.</text>
</comment>
<evidence type="ECO:0000313" key="3">
    <source>
        <dbReference type="EMBL" id="MEF2255750.1"/>
    </source>
</evidence>
<keyword evidence="4" id="KW-1185">Reference proteome</keyword>
<keyword evidence="1" id="KW-0812">Transmembrane</keyword>
<keyword evidence="1" id="KW-1133">Transmembrane helix</keyword>